<dbReference type="InterPro" id="IPR010293">
    <property type="entry name" value="Sbt_1"/>
</dbReference>
<sequence>MELLVDFLTRFVTQFQTPALAFLVGGMALAAFGSKLEIPDAIYKFAVFMLLMRIGINGGMEIREANLMEMLLPAVFSAVLGCGIVFLGRITLANLPGVKVEDGIATAGLFGAVSASTLAAAMVILEEEGVVYEAWVPALYPFMDIPALVLAIVLANIYLNRKKDGANTRVKIWPIITESLRGSALSALLLGLALGLLTRPDRVFEGFYDPLFRGLLSVLMLIMGMEAYTRLNELRKVAHWYVVYGVAAPLVHGLMAFGLGYIAHLVTGFSPGGVILLAVLAGSSSDISGPPTLRAAIPTANPSSYIGSSTSIGTPVAIAVGIPLYIALGQAVFGF</sequence>
<keyword evidence="3" id="KW-1185">Reference proteome</keyword>
<feature type="transmembrane region" description="Helical" evidence="1">
    <location>
        <begin position="15"/>
        <end position="34"/>
    </location>
</feature>
<feature type="transmembrane region" description="Helical" evidence="1">
    <location>
        <begin position="71"/>
        <end position="92"/>
    </location>
</feature>
<dbReference type="EMBL" id="QFWV02000002">
    <property type="protein sequence ID" value="RKF08179.1"/>
    <property type="molecule type" value="Genomic_DNA"/>
</dbReference>
<keyword evidence="1" id="KW-0812">Transmembrane</keyword>
<name>A0A3A8AGG9_9HYPH</name>
<feature type="transmembrane region" description="Helical" evidence="1">
    <location>
        <begin position="241"/>
        <end position="263"/>
    </location>
</feature>
<keyword evidence="1" id="KW-0472">Membrane</keyword>
<feature type="transmembrane region" description="Helical" evidence="1">
    <location>
        <begin position="210"/>
        <end position="229"/>
    </location>
</feature>
<evidence type="ECO:0000313" key="2">
    <source>
        <dbReference type="EMBL" id="RKF08179.1"/>
    </source>
</evidence>
<dbReference type="PANTHER" id="PTHR40400:SF1">
    <property type="entry name" value="SLR1512 PROTEIN"/>
    <property type="match status" value="1"/>
</dbReference>
<dbReference type="AlphaFoldDB" id="A0A3A8AGG9"/>
<feature type="transmembrane region" description="Helical" evidence="1">
    <location>
        <begin position="180"/>
        <end position="198"/>
    </location>
</feature>
<protein>
    <submittedName>
        <fullName evidence="2">Sodium-dependent bicarbonate transport family permease</fullName>
    </submittedName>
</protein>
<dbReference type="Proteomes" id="UP000246132">
    <property type="component" value="Unassembled WGS sequence"/>
</dbReference>
<keyword evidence="1" id="KW-1133">Transmembrane helix</keyword>
<feature type="transmembrane region" description="Helical" evidence="1">
    <location>
        <begin position="41"/>
        <end position="59"/>
    </location>
</feature>
<comment type="caution">
    <text evidence="2">The sequence shown here is derived from an EMBL/GenBank/DDBJ whole genome shotgun (WGS) entry which is preliminary data.</text>
</comment>
<dbReference type="PANTHER" id="PTHR40400">
    <property type="entry name" value="SLR1512 PROTEIN"/>
    <property type="match status" value="1"/>
</dbReference>
<dbReference type="OrthoDB" id="345121at2"/>
<accession>A0A3A8AGG9</accession>
<organism evidence="2 3">
    <name type="scientific">Oceaniradius stylonematis</name>
    <dbReference type="NCBI Taxonomy" id="2184161"/>
    <lineage>
        <taxon>Bacteria</taxon>
        <taxon>Pseudomonadati</taxon>
        <taxon>Pseudomonadota</taxon>
        <taxon>Alphaproteobacteria</taxon>
        <taxon>Hyphomicrobiales</taxon>
        <taxon>Ahrensiaceae</taxon>
        <taxon>Oceaniradius</taxon>
    </lineage>
</organism>
<dbReference type="RefSeq" id="WP_109767207.1">
    <property type="nucleotide sequence ID" value="NZ_CP159474.1"/>
</dbReference>
<feature type="transmembrane region" description="Helical" evidence="1">
    <location>
        <begin position="104"/>
        <end position="125"/>
    </location>
</feature>
<feature type="transmembrane region" description="Helical" evidence="1">
    <location>
        <begin position="137"/>
        <end position="159"/>
    </location>
</feature>
<dbReference type="Pfam" id="PF05982">
    <property type="entry name" value="Sbt_1"/>
    <property type="match status" value="1"/>
</dbReference>
<proteinExistence type="predicted"/>
<reference evidence="2 3" key="1">
    <citation type="journal article" date="2018" name="Int. J. Syst. Bacteriol.">
        <title>Oceaniradius stylonemae gen. nov., sp. nov., isolated from a red alga, Stylonema cornu-cervi.</title>
        <authorList>
            <person name="Jeong S."/>
        </authorList>
    </citation>
    <scope>NUCLEOTIDE SEQUENCE [LARGE SCALE GENOMIC DNA]</scope>
    <source>
        <strain evidence="2 3">StC1</strain>
    </source>
</reference>
<evidence type="ECO:0000256" key="1">
    <source>
        <dbReference type="SAM" id="Phobius"/>
    </source>
</evidence>
<evidence type="ECO:0000313" key="3">
    <source>
        <dbReference type="Proteomes" id="UP000246132"/>
    </source>
</evidence>
<feature type="transmembrane region" description="Helical" evidence="1">
    <location>
        <begin position="312"/>
        <end position="333"/>
    </location>
</feature>
<gene>
    <name evidence="2" type="ORF">DEM25_002420</name>
</gene>